<feature type="compositionally biased region" description="Basic residues" evidence="1">
    <location>
        <begin position="388"/>
        <end position="401"/>
    </location>
</feature>
<proteinExistence type="predicted"/>
<feature type="region of interest" description="Disordered" evidence="1">
    <location>
        <begin position="253"/>
        <end position="282"/>
    </location>
</feature>
<evidence type="ECO:0000256" key="1">
    <source>
        <dbReference type="SAM" id="MobiDB-lite"/>
    </source>
</evidence>
<gene>
    <name evidence="2" type="primary">ABSGL_06821.1 scaffold 8678</name>
</gene>
<feature type="compositionally biased region" description="Basic and acidic residues" evidence="1">
    <location>
        <begin position="406"/>
        <end position="426"/>
    </location>
</feature>
<evidence type="ECO:0000313" key="3">
    <source>
        <dbReference type="Proteomes" id="UP000078561"/>
    </source>
</evidence>
<feature type="region of interest" description="Disordered" evidence="1">
    <location>
        <begin position="387"/>
        <end position="490"/>
    </location>
</feature>
<dbReference type="STRING" id="4829.A0A168NRY8"/>
<accession>A0A168NRY8</accession>
<dbReference type="InParanoid" id="A0A168NRY8"/>
<feature type="compositionally biased region" description="Basic residues" evidence="1">
    <location>
        <begin position="433"/>
        <end position="448"/>
    </location>
</feature>
<evidence type="ECO:0000313" key="2">
    <source>
        <dbReference type="EMBL" id="SAM01084.1"/>
    </source>
</evidence>
<reference evidence="2" key="1">
    <citation type="submission" date="2016-04" db="EMBL/GenBank/DDBJ databases">
        <authorList>
            <person name="Evans L.H."/>
            <person name="Alamgir A."/>
            <person name="Owens N."/>
            <person name="Weber N.D."/>
            <person name="Virtaneva K."/>
            <person name="Barbian K."/>
            <person name="Babar A."/>
            <person name="Rosenke K."/>
        </authorList>
    </citation>
    <scope>NUCLEOTIDE SEQUENCE [LARGE SCALE GENOMIC DNA]</scope>
    <source>
        <strain evidence="2">CBS 101.48</strain>
    </source>
</reference>
<protein>
    <submittedName>
        <fullName evidence="2">Uncharacterized protein</fullName>
    </submittedName>
</protein>
<dbReference type="OrthoDB" id="10649468at2759"/>
<feature type="compositionally biased region" description="Low complexity" evidence="1">
    <location>
        <begin position="256"/>
        <end position="282"/>
    </location>
</feature>
<dbReference type="AlphaFoldDB" id="A0A168NRY8"/>
<sequence>MLRNLDLTLPDNELFTLAPLAYPTDVPTSSNPSVNTKIPLDESLLPSPLQSHVVTLGTHTSSSNSIAISRSSLSPSTIEKSFDPFDSTYFSNLIPSLTPTQHTTEQHASSLVTNKDAYPRLMTLMTSTPTIHNAYGNLFDDMDDKEDDTCHDLLSHLIDLDLLGDDHALDLPSDSEISLAATYSSSTNHLPFPLTSTATPPAYPSYLSASPSSLSSSSSLPSTPSTPSLCHAMMTNIWANTCYRYHDPFDDDEFDPTQPLPSTTTSPSLSSSTDSLTSSTYSYQAPLPSSSLSSSTSSSSLPAPSSTSTMAVDMLMALLPHYTRQQVVSTLFSANYDMDHFLVLISSDGDCIRQDCRFAHDISIKVCRFCMESICIQDQDDFIDHTATRHSKSSRSKKKNKSSQAETKKSDKPWTDAYQDQEHDSSADITIAMKRHRRRQHKKIKRKTSSVSSSSSSSSSSTTVTPNVTPSSTHSGTLHITTYNNNNNNKVRHCDYYEDFPLDEDFPALLSPFTIKSTANPHHPMTLPPHVLALNSISTNFAQVVARNKMKK</sequence>
<name>A0A168NRY8_ABSGL</name>
<dbReference type="Proteomes" id="UP000078561">
    <property type="component" value="Unassembled WGS sequence"/>
</dbReference>
<organism evidence="2">
    <name type="scientific">Absidia glauca</name>
    <name type="common">Pin mould</name>
    <dbReference type="NCBI Taxonomy" id="4829"/>
    <lineage>
        <taxon>Eukaryota</taxon>
        <taxon>Fungi</taxon>
        <taxon>Fungi incertae sedis</taxon>
        <taxon>Mucoromycota</taxon>
        <taxon>Mucoromycotina</taxon>
        <taxon>Mucoromycetes</taxon>
        <taxon>Mucorales</taxon>
        <taxon>Cunninghamellaceae</taxon>
        <taxon>Absidia</taxon>
    </lineage>
</organism>
<feature type="compositionally biased region" description="Low complexity" evidence="1">
    <location>
        <begin position="449"/>
        <end position="475"/>
    </location>
</feature>
<dbReference type="EMBL" id="LT553503">
    <property type="protein sequence ID" value="SAM01084.1"/>
    <property type="molecule type" value="Genomic_DNA"/>
</dbReference>
<keyword evidence="3" id="KW-1185">Reference proteome</keyword>